<keyword evidence="4" id="KW-0720">Serine protease</keyword>
<dbReference type="AlphaFoldDB" id="A0A7M7NZ05"/>
<keyword evidence="10" id="KW-1185">Reference proteome</keyword>
<evidence type="ECO:0000256" key="4">
    <source>
        <dbReference type="ARBA" id="ARBA00022825"/>
    </source>
</evidence>
<dbReference type="EnsemblMetazoa" id="XM_030985532">
    <property type="protein sequence ID" value="XP_030841392"/>
    <property type="gene ID" value="LOC763512"/>
</dbReference>
<comment type="caution">
    <text evidence="5">Lacks conserved residue(s) required for the propagation of feature annotation.</text>
</comment>
<reference evidence="10" key="1">
    <citation type="submission" date="2015-02" db="EMBL/GenBank/DDBJ databases">
        <title>Genome sequencing for Strongylocentrotus purpuratus.</title>
        <authorList>
            <person name="Murali S."/>
            <person name="Liu Y."/>
            <person name="Vee V."/>
            <person name="English A."/>
            <person name="Wang M."/>
            <person name="Skinner E."/>
            <person name="Han Y."/>
            <person name="Muzny D.M."/>
            <person name="Worley K.C."/>
            <person name="Gibbs R.A."/>
        </authorList>
    </citation>
    <scope>NUCLEOTIDE SEQUENCE</scope>
</reference>
<keyword evidence="6" id="KW-0732">Signal</keyword>
<dbReference type="InterPro" id="IPR034193">
    <property type="entry name" value="PCSK9_ProteinaseK-like"/>
</dbReference>
<dbReference type="CDD" id="cd04077">
    <property type="entry name" value="Peptidases_S8_PCSK9_ProteinaseK_like"/>
    <property type="match status" value="1"/>
</dbReference>
<keyword evidence="3" id="KW-0378">Hydrolase</keyword>
<dbReference type="Pfam" id="PF00082">
    <property type="entry name" value="Peptidase_S8"/>
    <property type="match status" value="1"/>
</dbReference>
<dbReference type="SUPFAM" id="SSF52743">
    <property type="entry name" value="Subtilisin-like"/>
    <property type="match status" value="1"/>
</dbReference>
<dbReference type="InterPro" id="IPR023827">
    <property type="entry name" value="Peptidase_S8_Asp-AS"/>
</dbReference>
<dbReference type="InterPro" id="IPR010259">
    <property type="entry name" value="S8pro/Inhibitor_I9"/>
</dbReference>
<feature type="domain" description="Inhibitor I9" evidence="8">
    <location>
        <begin position="52"/>
        <end position="92"/>
    </location>
</feature>
<evidence type="ECO:0000259" key="7">
    <source>
        <dbReference type="Pfam" id="PF00082"/>
    </source>
</evidence>
<evidence type="ECO:0000313" key="9">
    <source>
        <dbReference type="EnsemblMetazoa" id="XP_030841392"/>
    </source>
</evidence>
<reference evidence="9" key="2">
    <citation type="submission" date="2021-01" db="UniProtKB">
        <authorList>
            <consortium name="EnsemblMetazoa"/>
        </authorList>
    </citation>
    <scope>IDENTIFICATION</scope>
</reference>
<evidence type="ECO:0000256" key="3">
    <source>
        <dbReference type="ARBA" id="ARBA00022801"/>
    </source>
</evidence>
<dbReference type="PROSITE" id="PS00137">
    <property type="entry name" value="SUBTILASE_HIS"/>
    <property type="match status" value="1"/>
</dbReference>
<dbReference type="GO" id="GO:0004252">
    <property type="term" value="F:serine-type endopeptidase activity"/>
    <property type="evidence" value="ECO:0000318"/>
    <property type="project" value="GO_Central"/>
</dbReference>
<dbReference type="InterPro" id="IPR036852">
    <property type="entry name" value="Peptidase_S8/S53_dom_sf"/>
</dbReference>
<protein>
    <recommendedName>
        <fullName evidence="11">Subtilisin</fullName>
    </recommendedName>
</protein>
<dbReference type="GeneID" id="763512"/>
<proteinExistence type="inferred from homology"/>
<evidence type="ECO:0000256" key="6">
    <source>
        <dbReference type="SAM" id="SignalP"/>
    </source>
</evidence>
<dbReference type="FunFam" id="3.30.70.80:FF:000016">
    <property type="entry name" value="Uncharacterized protein"/>
    <property type="match status" value="1"/>
</dbReference>
<dbReference type="GO" id="GO:0005615">
    <property type="term" value="C:extracellular space"/>
    <property type="evidence" value="ECO:0000318"/>
    <property type="project" value="GO_Central"/>
</dbReference>
<feature type="chain" id="PRO_5029809422" description="Subtilisin" evidence="6">
    <location>
        <begin position="16"/>
        <end position="316"/>
    </location>
</feature>
<dbReference type="RefSeq" id="XP_030841392.1">
    <property type="nucleotide sequence ID" value="XM_030985532.1"/>
</dbReference>
<dbReference type="InterPro" id="IPR015500">
    <property type="entry name" value="Peptidase_S8_subtilisin-rel"/>
</dbReference>
<organism evidence="9 10">
    <name type="scientific">Strongylocentrotus purpuratus</name>
    <name type="common">Purple sea urchin</name>
    <dbReference type="NCBI Taxonomy" id="7668"/>
    <lineage>
        <taxon>Eukaryota</taxon>
        <taxon>Metazoa</taxon>
        <taxon>Echinodermata</taxon>
        <taxon>Eleutherozoa</taxon>
        <taxon>Echinozoa</taxon>
        <taxon>Echinoidea</taxon>
        <taxon>Euechinoidea</taxon>
        <taxon>Echinacea</taxon>
        <taxon>Camarodonta</taxon>
        <taxon>Echinidea</taxon>
        <taxon>Strongylocentrotidae</taxon>
        <taxon>Strongylocentrotus</taxon>
    </lineage>
</organism>
<dbReference type="Gene3D" id="3.30.70.80">
    <property type="entry name" value="Peptidase S8 propeptide/proteinase inhibitor I9"/>
    <property type="match status" value="1"/>
</dbReference>
<name>A0A7M7NZ05_STRPU</name>
<evidence type="ECO:0000256" key="1">
    <source>
        <dbReference type="ARBA" id="ARBA00011073"/>
    </source>
</evidence>
<dbReference type="SUPFAM" id="SSF54897">
    <property type="entry name" value="Protease propeptides/inhibitors"/>
    <property type="match status" value="1"/>
</dbReference>
<dbReference type="PRINTS" id="PR00723">
    <property type="entry name" value="SUBTILISIN"/>
</dbReference>
<dbReference type="InParanoid" id="A0A7M7NZ05"/>
<keyword evidence="2" id="KW-0645">Protease</keyword>
<dbReference type="InterPro" id="IPR022398">
    <property type="entry name" value="Peptidase_S8_His-AS"/>
</dbReference>
<evidence type="ECO:0000256" key="5">
    <source>
        <dbReference type="PROSITE-ProRule" id="PRU01240"/>
    </source>
</evidence>
<dbReference type="PANTHER" id="PTHR43806:SF58">
    <property type="entry name" value="ALKALINE PROTEASE 1-RELATED"/>
    <property type="match status" value="1"/>
</dbReference>
<dbReference type="Gene3D" id="3.40.50.200">
    <property type="entry name" value="Peptidase S8/S53 domain"/>
    <property type="match status" value="1"/>
</dbReference>
<feature type="signal peptide" evidence="6">
    <location>
        <begin position="1"/>
        <end position="15"/>
    </location>
</feature>
<dbReference type="PROSITE" id="PS51892">
    <property type="entry name" value="SUBTILASE"/>
    <property type="match status" value="1"/>
</dbReference>
<dbReference type="InterPro" id="IPR037045">
    <property type="entry name" value="S8pro/Inhibitor_I9_sf"/>
</dbReference>
<evidence type="ECO:0000259" key="8">
    <source>
        <dbReference type="Pfam" id="PF05922"/>
    </source>
</evidence>
<dbReference type="Proteomes" id="UP000007110">
    <property type="component" value="Unassembled WGS sequence"/>
</dbReference>
<accession>A0A7M7NZ05</accession>
<evidence type="ECO:0008006" key="11">
    <source>
        <dbReference type="Google" id="ProtNLM"/>
    </source>
</evidence>
<dbReference type="InterPro" id="IPR050131">
    <property type="entry name" value="Peptidase_S8_subtilisin-like"/>
</dbReference>
<dbReference type="InterPro" id="IPR000209">
    <property type="entry name" value="Peptidase_S8/S53_dom"/>
</dbReference>
<comment type="similarity">
    <text evidence="1 5">Belongs to the peptidase S8 family.</text>
</comment>
<sequence length="316" mass="33315">MRAFLTLLLVAVAHAELAPLVENVEPIPGKYIIKLKDEINVDEMTATVRLSGGHVRHIFRHVINAFSAELSDRVLDIVRGLPGVEYVEQDGVSRVQAEAKIGDFSWGIDRIDHGTPKSFDDAYTPHISGGGRGATVWVLDTGVRSTHEQFKGTAGSRAKIVANFVDSRDEDCNGHGTHCCGTIGGTTLGVANQVTVNAVKVMNCNGIGSSASIMAGLDYVAKYANSRMDVVSMSIGGGASPTQDQAVEALIADGVPVAAAAGNSNQDACYYSPARVPTAITVGATNERDKRAPTPTMEAAWTSLLLDPTSGPQQVN</sequence>
<evidence type="ECO:0000256" key="2">
    <source>
        <dbReference type="ARBA" id="ARBA00022670"/>
    </source>
</evidence>
<dbReference type="PANTHER" id="PTHR43806">
    <property type="entry name" value="PEPTIDASE S8"/>
    <property type="match status" value="1"/>
</dbReference>
<dbReference type="GO" id="GO:0006508">
    <property type="term" value="P:proteolysis"/>
    <property type="evidence" value="ECO:0007669"/>
    <property type="project" value="UniProtKB-KW"/>
</dbReference>
<dbReference type="KEGG" id="spu:763512"/>
<evidence type="ECO:0000313" key="10">
    <source>
        <dbReference type="Proteomes" id="UP000007110"/>
    </source>
</evidence>
<dbReference type="Pfam" id="PF05922">
    <property type="entry name" value="Inhibitor_I9"/>
    <property type="match status" value="1"/>
</dbReference>
<feature type="domain" description="Peptidase S8/S53" evidence="7">
    <location>
        <begin position="131"/>
        <end position="294"/>
    </location>
</feature>
<dbReference type="PROSITE" id="PS00136">
    <property type="entry name" value="SUBTILASE_ASP"/>
    <property type="match status" value="1"/>
</dbReference>
<dbReference type="OrthoDB" id="206201at2759"/>